<evidence type="ECO:0000313" key="7">
    <source>
        <dbReference type="Proteomes" id="UP001589798"/>
    </source>
</evidence>
<feature type="domain" description="Poly-beta-hydroxybutyrate polymerase N-terminal" evidence="4">
    <location>
        <begin position="94"/>
        <end position="263"/>
    </location>
</feature>
<dbReference type="InterPro" id="IPR010941">
    <property type="entry name" value="PhaC_N"/>
</dbReference>
<gene>
    <name evidence="6" type="ORF">ACFFJC_03020</name>
</gene>
<reference evidence="6 7" key="1">
    <citation type="submission" date="2024-09" db="EMBL/GenBank/DDBJ databases">
        <authorList>
            <person name="Sun Q."/>
            <person name="Mori K."/>
        </authorList>
    </citation>
    <scope>NUCLEOTIDE SEQUENCE [LARGE SCALE GENOMIC DNA]</scope>
    <source>
        <strain evidence="6 7">CCM 7706</strain>
    </source>
</reference>
<dbReference type="InterPro" id="IPR051321">
    <property type="entry name" value="PHA/PHB_synthase"/>
</dbReference>
<dbReference type="SUPFAM" id="SSF53474">
    <property type="entry name" value="alpha/beta-Hydrolases"/>
    <property type="match status" value="1"/>
</dbReference>
<dbReference type="PANTHER" id="PTHR36837:SF5">
    <property type="entry name" value="POLY-3-HYDROXYBUTYRATE SYNTHASE"/>
    <property type="match status" value="1"/>
</dbReference>
<sequence>MMNDIQHVAADPLDGISQTLDRAAAVGIAHLTHGLSPVTMILAATDWMLHLASAPGKQLQLGAKAARKYWRLSDYIGRSLSDPAAAPAIEPLPQDRRFTDPAWKEPPFNLIVQAFLLNQQWWHAATTGIGGVSRHHEDIVEFTARQILDVFAPTNFLATNPLLQRKIVETGGRCIVDGFRNLMEDMQRLVRGEPPVGAESFPVGEKVATARGKVVYRNELVELIQYEPATEQVRPEPILIVPAWIMKYYILDLSPGNSLVRWLTGQGFTVFMISWHNPGKEDRNLDLEAYRRLGPMAALDAIEAITGGRKVHAAGYCLGGTLLAIAAAAMARDGDERLASVTLLAAQTEFSEPGELGLFIDEAQLNVLDNMMWSRGYLDSAQMGGAFQILRSNDLIWSRVLGIYLMGEREPISDLMAWNADGTRMPYRMHSEYLARLFLNDELAEGKYKVDGRTITLSAIRAPMFAVGTERDHVAPWRSVHKIHLLTGAEITFALTSGGHNAGIVSEPGHAGRSYRLLTREAGGPSYDPEEWLERAERKSGSWWIEWGVWLDRHSGAPEPPPSMGAPDKRYAPVTDAPGTYVLEK</sequence>
<proteinExistence type="predicted"/>
<dbReference type="Gene3D" id="3.40.50.1820">
    <property type="entry name" value="alpha/beta hydrolase"/>
    <property type="match status" value="1"/>
</dbReference>
<evidence type="ECO:0000313" key="6">
    <source>
        <dbReference type="EMBL" id="MFC0203236.1"/>
    </source>
</evidence>
<keyword evidence="1" id="KW-0808">Transferase</keyword>
<evidence type="ECO:0000256" key="3">
    <source>
        <dbReference type="SAM" id="MobiDB-lite"/>
    </source>
</evidence>
<organism evidence="6 7">
    <name type="scientific">Novosphingobium soli</name>
    <dbReference type="NCBI Taxonomy" id="574956"/>
    <lineage>
        <taxon>Bacteria</taxon>
        <taxon>Pseudomonadati</taxon>
        <taxon>Pseudomonadota</taxon>
        <taxon>Alphaproteobacteria</taxon>
        <taxon>Sphingomonadales</taxon>
        <taxon>Sphingomonadaceae</taxon>
        <taxon>Novosphingobium</taxon>
    </lineage>
</organism>
<name>A0ABV6CR78_9SPHN</name>
<dbReference type="Proteomes" id="UP001589798">
    <property type="component" value="Unassembled WGS sequence"/>
</dbReference>
<dbReference type="Pfam" id="PF12551">
    <property type="entry name" value="PHBC_N"/>
    <property type="match status" value="1"/>
</dbReference>
<keyword evidence="2" id="KW-0012">Acyltransferase</keyword>
<dbReference type="InterPro" id="IPR022211">
    <property type="entry name" value="PHBC_N"/>
</dbReference>
<dbReference type="RefSeq" id="WP_286866126.1">
    <property type="nucleotide sequence ID" value="NZ_JBHLWK010000006.1"/>
</dbReference>
<evidence type="ECO:0000256" key="2">
    <source>
        <dbReference type="ARBA" id="ARBA00023315"/>
    </source>
</evidence>
<keyword evidence="7" id="KW-1185">Reference proteome</keyword>
<protein>
    <submittedName>
        <fullName evidence="6">PHA/PHB synthase family protein</fullName>
    </submittedName>
</protein>
<evidence type="ECO:0000259" key="4">
    <source>
        <dbReference type="Pfam" id="PF07167"/>
    </source>
</evidence>
<evidence type="ECO:0000256" key="1">
    <source>
        <dbReference type="ARBA" id="ARBA00022679"/>
    </source>
</evidence>
<evidence type="ECO:0000259" key="5">
    <source>
        <dbReference type="Pfam" id="PF12551"/>
    </source>
</evidence>
<feature type="domain" description="Poly-beta-hydroxybutyrate polymerase N-terminal" evidence="5">
    <location>
        <begin position="16"/>
        <end position="57"/>
    </location>
</feature>
<feature type="region of interest" description="Disordered" evidence="3">
    <location>
        <begin position="556"/>
        <end position="585"/>
    </location>
</feature>
<dbReference type="EMBL" id="JBHLWK010000006">
    <property type="protein sequence ID" value="MFC0203236.1"/>
    <property type="molecule type" value="Genomic_DNA"/>
</dbReference>
<dbReference type="PANTHER" id="PTHR36837">
    <property type="entry name" value="POLY(3-HYDROXYALKANOATE) POLYMERASE SUBUNIT PHAC"/>
    <property type="match status" value="1"/>
</dbReference>
<dbReference type="Pfam" id="PF07167">
    <property type="entry name" value="PhaC_N"/>
    <property type="match status" value="1"/>
</dbReference>
<dbReference type="InterPro" id="IPR029058">
    <property type="entry name" value="AB_hydrolase_fold"/>
</dbReference>
<accession>A0ABV6CR78</accession>
<comment type="caution">
    <text evidence="6">The sequence shown here is derived from an EMBL/GenBank/DDBJ whole genome shotgun (WGS) entry which is preliminary data.</text>
</comment>